<accession>A0ABP6ZWW7</accession>
<dbReference type="InterPro" id="IPR002818">
    <property type="entry name" value="DJ-1/PfpI"/>
</dbReference>
<dbReference type="Gene3D" id="3.40.50.880">
    <property type="match status" value="1"/>
</dbReference>
<dbReference type="Pfam" id="PF01965">
    <property type="entry name" value="DJ-1_PfpI"/>
    <property type="match status" value="1"/>
</dbReference>
<protein>
    <submittedName>
        <fullName evidence="5">Type 1 glutamine amidotransferase domain-containing protein</fullName>
    </submittedName>
</protein>
<evidence type="ECO:0000313" key="5">
    <source>
        <dbReference type="EMBL" id="GAA3621485.1"/>
    </source>
</evidence>
<dbReference type="InterPro" id="IPR050325">
    <property type="entry name" value="Prot/Nucl_acid_deglycase"/>
</dbReference>
<evidence type="ECO:0000313" key="6">
    <source>
        <dbReference type="Proteomes" id="UP001501490"/>
    </source>
</evidence>
<evidence type="ECO:0000256" key="3">
    <source>
        <dbReference type="ARBA" id="ARBA00038493"/>
    </source>
</evidence>
<evidence type="ECO:0000259" key="4">
    <source>
        <dbReference type="Pfam" id="PF01965"/>
    </source>
</evidence>
<dbReference type="Proteomes" id="UP001501490">
    <property type="component" value="Unassembled WGS sequence"/>
</dbReference>
<keyword evidence="6" id="KW-1185">Reference proteome</keyword>
<dbReference type="EMBL" id="BAABAB010000016">
    <property type="protein sequence ID" value="GAA3621485.1"/>
    <property type="molecule type" value="Genomic_DNA"/>
</dbReference>
<keyword evidence="5" id="KW-0315">Glutamine amidotransferase</keyword>
<dbReference type="InterPro" id="IPR029062">
    <property type="entry name" value="Class_I_gatase-like"/>
</dbReference>
<comment type="similarity">
    <text evidence="3">Belongs to the peptidase C56 family. HSP31-like subfamily.</text>
</comment>
<organism evidence="5 6">
    <name type="scientific">Microlunatus ginsengisoli</name>
    <dbReference type="NCBI Taxonomy" id="363863"/>
    <lineage>
        <taxon>Bacteria</taxon>
        <taxon>Bacillati</taxon>
        <taxon>Actinomycetota</taxon>
        <taxon>Actinomycetes</taxon>
        <taxon>Propionibacteriales</taxon>
        <taxon>Propionibacteriaceae</taxon>
        <taxon>Microlunatus</taxon>
    </lineage>
</organism>
<evidence type="ECO:0000256" key="1">
    <source>
        <dbReference type="ARBA" id="ARBA00023016"/>
    </source>
</evidence>
<name>A0ABP6ZWW7_9ACTN</name>
<dbReference type="PANTHER" id="PTHR48094">
    <property type="entry name" value="PROTEIN/NUCLEIC ACID DEGLYCASE DJ-1-RELATED"/>
    <property type="match status" value="1"/>
</dbReference>
<dbReference type="PANTHER" id="PTHR48094:SF11">
    <property type="entry name" value="GLUTATHIONE-INDEPENDENT GLYOXALASE HSP31-RELATED"/>
    <property type="match status" value="1"/>
</dbReference>
<dbReference type="CDD" id="cd03141">
    <property type="entry name" value="GATase1_Hsp31_like"/>
    <property type="match status" value="1"/>
</dbReference>
<feature type="domain" description="DJ-1/PfpI" evidence="4">
    <location>
        <begin position="31"/>
        <end position="222"/>
    </location>
</feature>
<gene>
    <name evidence="5" type="ORF">GCM10022236_24790</name>
</gene>
<dbReference type="SUPFAM" id="SSF52317">
    <property type="entry name" value="Class I glutamine amidotransferase-like"/>
    <property type="match status" value="1"/>
</dbReference>
<comment type="caution">
    <text evidence="5">The sequence shown here is derived from an EMBL/GenBank/DDBJ whole genome shotgun (WGS) entry which is preliminary data.</text>
</comment>
<dbReference type="RefSeq" id="WP_344804889.1">
    <property type="nucleotide sequence ID" value="NZ_BAABAB010000016.1"/>
</dbReference>
<sequence>MSTRPRSALIALTSHDRLGDTGRRTGAYLPEIAHPWREFRAAGFDVALVSVAGGTPPLDGVKPDDPVQQEFLDDPEMSAKLVHTLAPAEVDPLDHDVIFFAGGHGTMWDFPSDQGLAGLARAIYERGGVVAAVCHGPAALVELRLSNGRRLIDGKQVSAFTDSEETAVGLAEVVPFLLQTRLEENGAKHTGAPDFQPWVVTDERLVTGQNPASAAGVARAAVALVTTD</sequence>
<keyword evidence="1" id="KW-0346">Stress response</keyword>
<keyword evidence="2" id="KW-0456">Lyase</keyword>
<proteinExistence type="inferred from homology"/>
<reference evidence="6" key="1">
    <citation type="journal article" date="2019" name="Int. J. Syst. Evol. Microbiol.">
        <title>The Global Catalogue of Microorganisms (GCM) 10K type strain sequencing project: providing services to taxonomists for standard genome sequencing and annotation.</title>
        <authorList>
            <consortium name="The Broad Institute Genomics Platform"/>
            <consortium name="The Broad Institute Genome Sequencing Center for Infectious Disease"/>
            <person name="Wu L."/>
            <person name="Ma J."/>
        </authorList>
    </citation>
    <scope>NUCLEOTIDE SEQUENCE [LARGE SCALE GENOMIC DNA]</scope>
    <source>
        <strain evidence="6">JCM 16929</strain>
    </source>
</reference>
<evidence type="ECO:0000256" key="2">
    <source>
        <dbReference type="ARBA" id="ARBA00023239"/>
    </source>
</evidence>